<dbReference type="AlphaFoldDB" id="A0A2C9CVJ6"/>
<dbReference type="OrthoDB" id="7859745at2"/>
<dbReference type="RefSeq" id="WP_097930023.1">
    <property type="nucleotide sequence ID" value="NZ_OCTN01000004.1"/>
</dbReference>
<feature type="signal peptide" evidence="1">
    <location>
        <begin position="1"/>
        <end position="17"/>
    </location>
</feature>
<reference evidence="3" key="1">
    <citation type="submission" date="2017-09" db="EMBL/GenBank/DDBJ databases">
        <authorList>
            <person name="Varghese N."/>
            <person name="Submissions S."/>
        </authorList>
    </citation>
    <scope>NUCLEOTIDE SEQUENCE [LARGE SCALE GENOMIC DNA]</scope>
    <source>
        <strain evidence="3">C7</strain>
    </source>
</reference>
<organism evidence="2 3">
    <name type="scientific">Pontivivens marinum</name>
    <dbReference type="NCBI Taxonomy" id="1690039"/>
    <lineage>
        <taxon>Bacteria</taxon>
        <taxon>Pseudomonadati</taxon>
        <taxon>Pseudomonadota</taxon>
        <taxon>Alphaproteobacteria</taxon>
        <taxon>Rhodobacterales</taxon>
        <taxon>Paracoccaceae</taxon>
        <taxon>Pontivivens</taxon>
    </lineage>
</organism>
<keyword evidence="3" id="KW-1185">Reference proteome</keyword>
<name>A0A2C9CVJ6_9RHOB</name>
<protein>
    <recommendedName>
        <fullName evidence="4">Lipoprotein</fullName>
    </recommendedName>
</protein>
<gene>
    <name evidence="2" type="ORF">SAMN06273572_104118</name>
</gene>
<evidence type="ECO:0000313" key="3">
    <source>
        <dbReference type="Proteomes" id="UP000220034"/>
    </source>
</evidence>
<feature type="chain" id="PRO_5012835712" description="Lipoprotein" evidence="1">
    <location>
        <begin position="18"/>
        <end position="112"/>
    </location>
</feature>
<keyword evidence="1" id="KW-0732">Signal</keyword>
<sequence>MTGLTKGLLLAAFLPLAACQSGGGVGVGGATATRFDDNDPDVDRGIDAHRLSDMRASIWVDPLGCQHWLIDDGIEGYLSNRLNADGTPRCDGPSITVGQEIGSTQRLIRNPN</sequence>
<evidence type="ECO:0000313" key="2">
    <source>
        <dbReference type="EMBL" id="SOH94419.1"/>
    </source>
</evidence>
<proteinExistence type="predicted"/>
<dbReference type="EMBL" id="OCTN01000004">
    <property type="protein sequence ID" value="SOH94419.1"/>
    <property type="molecule type" value="Genomic_DNA"/>
</dbReference>
<accession>A0A2C9CVJ6</accession>
<evidence type="ECO:0008006" key="4">
    <source>
        <dbReference type="Google" id="ProtNLM"/>
    </source>
</evidence>
<evidence type="ECO:0000256" key="1">
    <source>
        <dbReference type="SAM" id="SignalP"/>
    </source>
</evidence>
<dbReference type="Proteomes" id="UP000220034">
    <property type="component" value="Unassembled WGS sequence"/>
</dbReference>